<dbReference type="EMBL" id="LAVV01004666">
    <property type="protein sequence ID" value="KNZ61318.1"/>
    <property type="molecule type" value="Genomic_DNA"/>
</dbReference>
<name>A0A0L6VKN5_9BASI</name>
<proteinExistence type="predicted"/>
<feature type="domain" description="AB hydrolase-1" evidence="1">
    <location>
        <begin position="44"/>
        <end position="106"/>
    </location>
</feature>
<dbReference type="PANTHER" id="PTHR43329">
    <property type="entry name" value="EPOXIDE HYDROLASE"/>
    <property type="match status" value="1"/>
</dbReference>
<comment type="caution">
    <text evidence="2">The sequence shown here is derived from an EMBL/GenBank/DDBJ whole genome shotgun (WGS) entry which is preliminary data.</text>
</comment>
<dbReference type="InterPro" id="IPR029058">
    <property type="entry name" value="AB_hydrolase_fold"/>
</dbReference>
<organism evidence="2 3">
    <name type="scientific">Puccinia sorghi</name>
    <dbReference type="NCBI Taxonomy" id="27349"/>
    <lineage>
        <taxon>Eukaryota</taxon>
        <taxon>Fungi</taxon>
        <taxon>Dikarya</taxon>
        <taxon>Basidiomycota</taxon>
        <taxon>Pucciniomycotina</taxon>
        <taxon>Pucciniomycetes</taxon>
        <taxon>Pucciniales</taxon>
        <taxon>Pucciniaceae</taxon>
        <taxon>Puccinia</taxon>
    </lineage>
</organism>
<dbReference type="InterPro" id="IPR000073">
    <property type="entry name" value="AB_hydrolase_1"/>
</dbReference>
<dbReference type="VEuPathDB" id="FungiDB:VP01_141g1"/>
<dbReference type="Pfam" id="PF00561">
    <property type="entry name" value="Abhydrolase_1"/>
    <property type="match status" value="1"/>
</dbReference>
<accession>A0A0L6VKN5</accession>
<dbReference type="SUPFAM" id="SSF53474">
    <property type="entry name" value="alpha/beta-Hydrolases"/>
    <property type="match status" value="1"/>
</dbReference>
<protein>
    <recommendedName>
        <fullName evidence="1">AB hydrolase-1 domain-containing protein</fullName>
    </recommendedName>
</protein>
<gene>
    <name evidence="2" type="ORF">VP01_141g1</name>
</gene>
<evidence type="ECO:0000313" key="3">
    <source>
        <dbReference type="Proteomes" id="UP000037035"/>
    </source>
</evidence>
<dbReference type="AlphaFoldDB" id="A0A0L6VKN5"/>
<dbReference type="STRING" id="27349.A0A0L6VKN5"/>
<evidence type="ECO:0000313" key="2">
    <source>
        <dbReference type="EMBL" id="KNZ61318.1"/>
    </source>
</evidence>
<dbReference type="OrthoDB" id="284184at2759"/>
<dbReference type="Gene3D" id="3.40.50.1820">
    <property type="entry name" value="alpha/beta hydrolase"/>
    <property type="match status" value="1"/>
</dbReference>
<sequence>MDALQDPDIFTYKTLLVSAGHTYRYIDQQPPGQQQPPPTVLCLHGFSKPKEVEAYGKASMCKSLNEILRHEGVSGRITIVSHDWGSVLAARFLSYYPEKVLSWATRGLLDVCVMRRNRLCVPPTAPGQLPSGIDYVQMIRKHIPQFGGLEKSIQDKLVKFKGQSFVSEGVLQKQLLEVGKELESITIEDPETAYFVSEMKKDGLSAALNWYRVRTVDQKDEEEAGLPVAFSSDMRCLFIGAPEDAACPPGMLTEAKKAQLFPSGNLDCINIEGGDHFLFEAS</sequence>
<reference evidence="2 3" key="1">
    <citation type="submission" date="2015-08" db="EMBL/GenBank/DDBJ databases">
        <title>Next Generation Sequencing and Analysis of the Genome of Puccinia sorghi L Schw, the Causal Agent of Maize Common Rust.</title>
        <authorList>
            <person name="Rochi L."/>
            <person name="Burguener G."/>
            <person name="Darino M."/>
            <person name="Turjanski A."/>
            <person name="Kreff E."/>
            <person name="Dieguez M.J."/>
            <person name="Sacco F."/>
        </authorList>
    </citation>
    <scope>NUCLEOTIDE SEQUENCE [LARGE SCALE GENOMIC DNA]</scope>
    <source>
        <strain evidence="2 3">RO10H11247</strain>
    </source>
</reference>
<dbReference type="Proteomes" id="UP000037035">
    <property type="component" value="Unassembled WGS sequence"/>
</dbReference>
<keyword evidence="3" id="KW-1185">Reference proteome</keyword>
<evidence type="ECO:0000259" key="1">
    <source>
        <dbReference type="Pfam" id="PF00561"/>
    </source>
</evidence>